<proteinExistence type="inferred from homology"/>
<sequence length="667" mass="77579">MKVKQYAKKDFAWTKWGAKDIKKLAPFLLEEKKEAYGKIKQISKEERTFENTARAIESSGYKMGDNIGIIHLFMEVSPSKDAREAAKKVIDKFQKEALDVEFDEGIYKALKEYETGNFKKEKTKLGIDDIKLFGDMLRDYKRMGFELDKKNQEKLKNNLKNIGSLGIQFSKNINDYKDYILLSENETAGLPASFLKTLKKDKSGRYIVTLDYPDFYPFMQNAESEKKRKELMDKNLKKGGRENIFLMNKILKLREANAKLLGYKHHGDYKTETRMAKNADNVLKFLKDLLPTLSMEVKKEIKELADLKARITGDKKAKIEYYDLLYYSNLLKKEKFNIDNERVREFFPLEMVKNGTFEIYAKLFSVEFERMRDYPAWHKDAELYAVWGGGEIIAYFFMDMHPRAGKYGHFMATEVISGREDRARASGEYVAPVACTVCNFRKSSKGSPSLLDHSEVETFFHEFGHVMHQVLTKARYVSQSGTNVTRDFVEAPSQMFEEWVWKEEALNLLSGHFKNNKEKLPDDILKNMMASKRHMIGYFYARQIVIALCDMMMHTGASKETPNEVYNNLTEKYLHIKMPKGNMWLAGFGHFIGYDAGYYSYLWSKVYAMDMFSRFEKEGLLNAKTGADYRKLVLEKGSSEEEMNLVKKFLGRKPNNKIFLKEIGIIK</sequence>
<dbReference type="GO" id="GO:0006508">
    <property type="term" value="P:proteolysis"/>
    <property type="evidence" value="ECO:0007669"/>
    <property type="project" value="UniProtKB-KW"/>
</dbReference>
<evidence type="ECO:0000256" key="4">
    <source>
        <dbReference type="ARBA" id="ARBA00022801"/>
    </source>
</evidence>
<protein>
    <recommendedName>
        <fullName evidence="8">Peptidase M3A/M3B catalytic domain-containing protein</fullName>
    </recommendedName>
</protein>
<dbReference type="InterPro" id="IPR045090">
    <property type="entry name" value="Pept_M3A_M3B"/>
</dbReference>
<accession>A0A2M8LAG7</accession>
<dbReference type="Pfam" id="PF01432">
    <property type="entry name" value="Peptidase_M3"/>
    <property type="match status" value="1"/>
</dbReference>
<comment type="caution">
    <text evidence="9">The sequence shown here is derived from an EMBL/GenBank/DDBJ whole genome shotgun (WGS) entry which is preliminary data.</text>
</comment>
<dbReference type="Gene3D" id="3.40.390.10">
    <property type="entry name" value="Collagenase (Catalytic Domain)"/>
    <property type="match status" value="1"/>
</dbReference>
<comment type="similarity">
    <text evidence="1 7">Belongs to the peptidase M3 family.</text>
</comment>
<comment type="cofactor">
    <cofactor evidence="7">
        <name>Zn(2+)</name>
        <dbReference type="ChEBI" id="CHEBI:29105"/>
    </cofactor>
    <text evidence="7">Binds 1 zinc ion.</text>
</comment>
<reference evidence="10" key="1">
    <citation type="submission" date="2017-09" db="EMBL/GenBank/DDBJ databases">
        <title>Depth-based differentiation of microbial function through sediment-hosted aquifers and enrichment of novel symbionts in the deep terrestrial subsurface.</title>
        <authorList>
            <person name="Probst A.J."/>
            <person name="Ladd B."/>
            <person name="Jarett J.K."/>
            <person name="Geller-Mcgrath D.E."/>
            <person name="Sieber C.M.K."/>
            <person name="Emerson J.B."/>
            <person name="Anantharaman K."/>
            <person name="Thomas B.C."/>
            <person name="Malmstrom R."/>
            <person name="Stieglmeier M."/>
            <person name="Klingl A."/>
            <person name="Woyke T."/>
            <person name="Ryan C.M."/>
            <person name="Banfield J.F."/>
        </authorList>
    </citation>
    <scope>NUCLEOTIDE SEQUENCE [LARGE SCALE GENOMIC DNA]</scope>
</reference>
<dbReference type="InterPro" id="IPR001567">
    <property type="entry name" value="Pept_M3A_M3B_dom"/>
</dbReference>
<evidence type="ECO:0000256" key="6">
    <source>
        <dbReference type="ARBA" id="ARBA00023049"/>
    </source>
</evidence>
<keyword evidence="4 7" id="KW-0378">Hydrolase</keyword>
<dbReference type="AlphaFoldDB" id="A0A2M8LAG7"/>
<evidence type="ECO:0000256" key="7">
    <source>
        <dbReference type="RuleBase" id="RU003435"/>
    </source>
</evidence>
<evidence type="ECO:0000256" key="2">
    <source>
        <dbReference type="ARBA" id="ARBA00022670"/>
    </source>
</evidence>
<evidence type="ECO:0000313" key="9">
    <source>
        <dbReference type="EMBL" id="PJE73591.1"/>
    </source>
</evidence>
<dbReference type="GO" id="GO:0004222">
    <property type="term" value="F:metalloendopeptidase activity"/>
    <property type="evidence" value="ECO:0007669"/>
    <property type="project" value="InterPro"/>
</dbReference>
<gene>
    <name evidence="9" type="ORF">COV02_01840</name>
</gene>
<dbReference type="GO" id="GO:0006518">
    <property type="term" value="P:peptide metabolic process"/>
    <property type="evidence" value="ECO:0007669"/>
    <property type="project" value="TreeGrafter"/>
</dbReference>
<evidence type="ECO:0000259" key="8">
    <source>
        <dbReference type="Pfam" id="PF01432"/>
    </source>
</evidence>
<organism evidence="9 10">
    <name type="scientific">Candidatus Terrybacteria bacterium CG10_big_fil_rev_8_21_14_0_10_41_10</name>
    <dbReference type="NCBI Taxonomy" id="1975026"/>
    <lineage>
        <taxon>Bacteria</taxon>
        <taxon>Candidatus Terryibacteriota</taxon>
    </lineage>
</organism>
<dbReference type="GO" id="GO:0046872">
    <property type="term" value="F:metal ion binding"/>
    <property type="evidence" value="ECO:0007669"/>
    <property type="project" value="UniProtKB-UniRule"/>
</dbReference>
<keyword evidence="3 7" id="KW-0479">Metal-binding</keyword>
<keyword evidence="6 7" id="KW-0482">Metalloprotease</keyword>
<dbReference type="PANTHER" id="PTHR11804:SF84">
    <property type="entry name" value="SACCHAROLYSIN"/>
    <property type="match status" value="1"/>
</dbReference>
<dbReference type="InterPro" id="IPR024080">
    <property type="entry name" value="Neurolysin/TOP_N"/>
</dbReference>
<evidence type="ECO:0000256" key="3">
    <source>
        <dbReference type="ARBA" id="ARBA00022723"/>
    </source>
</evidence>
<dbReference type="SUPFAM" id="SSF55486">
    <property type="entry name" value="Metalloproteases ('zincins'), catalytic domain"/>
    <property type="match status" value="1"/>
</dbReference>
<evidence type="ECO:0000256" key="1">
    <source>
        <dbReference type="ARBA" id="ARBA00006040"/>
    </source>
</evidence>
<dbReference type="EMBL" id="PFER01000027">
    <property type="protein sequence ID" value="PJE73591.1"/>
    <property type="molecule type" value="Genomic_DNA"/>
</dbReference>
<dbReference type="CDD" id="cd06455">
    <property type="entry name" value="M3A_TOP"/>
    <property type="match status" value="1"/>
</dbReference>
<name>A0A2M8LAG7_9BACT</name>
<evidence type="ECO:0000256" key="5">
    <source>
        <dbReference type="ARBA" id="ARBA00022833"/>
    </source>
</evidence>
<dbReference type="Gene3D" id="1.20.1050.40">
    <property type="entry name" value="Endopeptidase. Chain P, domain 1"/>
    <property type="match status" value="1"/>
</dbReference>
<dbReference type="FunFam" id="3.40.390.10:FF:000074">
    <property type="entry name" value="Metalloprotease"/>
    <property type="match status" value="1"/>
</dbReference>
<dbReference type="Proteomes" id="UP000230959">
    <property type="component" value="Unassembled WGS sequence"/>
</dbReference>
<dbReference type="Gene3D" id="1.10.1370.10">
    <property type="entry name" value="Neurolysin, domain 3"/>
    <property type="match status" value="1"/>
</dbReference>
<evidence type="ECO:0000313" key="10">
    <source>
        <dbReference type="Proteomes" id="UP000230959"/>
    </source>
</evidence>
<keyword evidence="2 7" id="KW-0645">Protease</keyword>
<dbReference type="PANTHER" id="PTHR11804">
    <property type="entry name" value="PROTEASE M3 THIMET OLIGOPEPTIDASE-RELATED"/>
    <property type="match status" value="1"/>
</dbReference>
<feature type="domain" description="Peptidase M3A/M3B catalytic" evidence="8">
    <location>
        <begin position="218"/>
        <end position="664"/>
    </location>
</feature>
<dbReference type="InterPro" id="IPR024077">
    <property type="entry name" value="Neurolysin/TOP_dom2"/>
</dbReference>
<dbReference type="InterPro" id="IPR024079">
    <property type="entry name" value="MetalloPept_cat_dom_sf"/>
</dbReference>
<keyword evidence="5 7" id="KW-0862">Zinc</keyword>